<organism evidence="2 3">
    <name type="scientific">Kaistia dalseonensis</name>
    <dbReference type="NCBI Taxonomy" id="410840"/>
    <lineage>
        <taxon>Bacteria</taxon>
        <taxon>Pseudomonadati</taxon>
        <taxon>Pseudomonadota</taxon>
        <taxon>Alphaproteobacteria</taxon>
        <taxon>Hyphomicrobiales</taxon>
        <taxon>Kaistiaceae</taxon>
        <taxon>Kaistia</taxon>
    </lineage>
</organism>
<keyword evidence="1" id="KW-0812">Transmembrane</keyword>
<feature type="transmembrane region" description="Helical" evidence="1">
    <location>
        <begin position="336"/>
        <end position="356"/>
    </location>
</feature>
<evidence type="ECO:0000313" key="2">
    <source>
        <dbReference type="EMBL" id="MDQ0440181.1"/>
    </source>
</evidence>
<feature type="transmembrane region" description="Helical" evidence="1">
    <location>
        <begin position="97"/>
        <end position="116"/>
    </location>
</feature>
<feature type="transmembrane region" description="Helical" evidence="1">
    <location>
        <begin position="368"/>
        <end position="394"/>
    </location>
</feature>
<feature type="transmembrane region" description="Helical" evidence="1">
    <location>
        <begin position="207"/>
        <end position="235"/>
    </location>
</feature>
<comment type="caution">
    <text evidence="2">The sequence shown here is derived from an EMBL/GenBank/DDBJ whole genome shotgun (WGS) entry which is preliminary data.</text>
</comment>
<accession>A0ABU0HCY3</accession>
<evidence type="ECO:0000256" key="1">
    <source>
        <dbReference type="SAM" id="Phobius"/>
    </source>
</evidence>
<name>A0ABU0HCY3_9HYPH</name>
<protein>
    <submittedName>
        <fullName evidence="2">Uncharacterized protein</fullName>
    </submittedName>
</protein>
<reference evidence="2 3" key="1">
    <citation type="submission" date="2023-07" db="EMBL/GenBank/DDBJ databases">
        <title>Genomic Encyclopedia of Type Strains, Phase IV (KMG-IV): sequencing the most valuable type-strain genomes for metagenomic binning, comparative biology and taxonomic classification.</title>
        <authorList>
            <person name="Goeker M."/>
        </authorList>
    </citation>
    <scope>NUCLEOTIDE SEQUENCE [LARGE SCALE GENOMIC DNA]</scope>
    <source>
        <strain evidence="2 3">B6-8</strain>
    </source>
</reference>
<keyword evidence="1" id="KW-0472">Membrane</keyword>
<feature type="transmembrane region" description="Helical" evidence="1">
    <location>
        <begin position="72"/>
        <end position="91"/>
    </location>
</feature>
<sequence>MNGAGPDLVIARMLAAVWIAMLANDALGGPIRAGADALGILPLVYVPFLLAGLVVLLHLACRILDLRFDAGALFIFVLVGWGVSYALLLGGELPQTAFGLYTWLPLFIGILIVRFGQVDLFLRMMAPLWLIAVGGVLLSALLPLPWIGARYEIAGAELALARDWQSFGVARLPGLTRASFTAANQIVFAACLLLLQPRRPASKIAIWLVSFLAILLTTSKMPLAALCFVPALLLAHDHFGGREGSQGLARAMVAALMAIMVALPLLALAGLRPEWSDGAGFLNLASLGGRFGDMWPRAFALIDPHGPQFWLGTGFGGIGVSQSLFDPTRYSAGDNLFVFLYVSLGIGMLAFVAAFFSRAALSREGLALALLVLSLGLTANVIEAVLPCLALGIIMGKWLYGQRAAPAAEQSWIGAQGDAMADSVRLSRT</sequence>
<dbReference type="RefSeq" id="WP_266351052.1">
    <property type="nucleotide sequence ID" value="NZ_JAPKNG010000007.1"/>
</dbReference>
<feature type="transmembrane region" description="Helical" evidence="1">
    <location>
        <begin position="38"/>
        <end position="60"/>
    </location>
</feature>
<evidence type="ECO:0000313" key="3">
    <source>
        <dbReference type="Proteomes" id="UP001241603"/>
    </source>
</evidence>
<feature type="transmembrane region" description="Helical" evidence="1">
    <location>
        <begin position="128"/>
        <end position="148"/>
    </location>
</feature>
<feature type="transmembrane region" description="Helical" evidence="1">
    <location>
        <begin position="174"/>
        <end position="195"/>
    </location>
</feature>
<dbReference type="Proteomes" id="UP001241603">
    <property type="component" value="Unassembled WGS sequence"/>
</dbReference>
<proteinExistence type="predicted"/>
<gene>
    <name evidence="2" type="ORF">QO014_004594</name>
</gene>
<dbReference type="EMBL" id="JAUSVO010000007">
    <property type="protein sequence ID" value="MDQ0440181.1"/>
    <property type="molecule type" value="Genomic_DNA"/>
</dbReference>
<keyword evidence="3" id="KW-1185">Reference proteome</keyword>
<feature type="transmembrane region" description="Helical" evidence="1">
    <location>
        <begin position="247"/>
        <end position="271"/>
    </location>
</feature>
<keyword evidence="1" id="KW-1133">Transmembrane helix</keyword>